<dbReference type="PANTHER" id="PTHR30469:SF15">
    <property type="entry name" value="HLYD FAMILY OF SECRETION PROTEINS"/>
    <property type="match status" value="1"/>
</dbReference>
<organism evidence="3">
    <name type="scientific">marine sediment metagenome</name>
    <dbReference type="NCBI Taxonomy" id="412755"/>
    <lineage>
        <taxon>unclassified sequences</taxon>
        <taxon>metagenomes</taxon>
        <taxon>ecological metagenomes</taxon>
    </lineage>
</organism>
<reference evidence="3" key="1">
    <citation type="journal article" date="2014" name="Front. Microbiol.">
        <title>High frequency of phylogenetically diverse reductive dehalogenase-homologous genes in deep subseafloor sedimentary metagenomes.</title>
        <authorList>
            <person name="Kawai M."/>
            <person name="Futagami T."/>
            <person name="Toyoda A."/>
            <person name="Takaki Y."/>
            <person name="Nishi S."/>
            <person name="Hori S."/>
            <person name="Arai W."/>
            <person name="Tsubouchi T."/>
            <person name="Morono Y."/>
            <person name="Uchiyama I."/>
            <person name="Ito T."/>
            <person name="Fujiyama A."/>
            <person name="Inagaki F."/>
            <person name="Takami H."/>
        </authorList>
    </citation>
    <scope>NUCLEOTIDE SEQUENCE</scope>
    <source>
        <strain evidence="3">Expedition CK06-06</strain>
    </source>
</reference>
<sequence>LVDRMTLKSPIAGRIEQLYVQRGESVDALQKVARVVRIDPLWVDVPVPLAEARDIRPKHAAKVTFDSGGGAVTVTGKVIHVAAVADAASGTRTVRVEVPNDSRPGRPAGEQVKVSFPGAVAKATAGQPAAMGKKDSSDRNVKE</sequence>
<feature type="compositionally biased region" description="Basic and acidic residues" evidence="1">
    <location>
        <begin position="132"/>
        <end position="143"/>
    </location>
</feature>
<evidence type="ECO:0000259" key="2">
    <source>
        <dbReference type="Pfam" id="PF25954"/>
    </source>
</evidence>
<feature type="non-terminal residue" evidence="3">
    <location>
        <position position="1"/>
    </location>
</feature>
<accession>X0WUL5</accession>
<dbReference type="InterPro" id="IPR058792">
    <property type="entry name" value="Beta-barrel_RND_2"/>
</dbReference>
<dbReference type="Gene3D" id="2.40.30.170">
    <property type="match status" value="1"/>
</dbReference>
<feature type="domain" description="CusB-like beta-barrel" evidence="2">
    <location>
        <begin position="40"/>
        <end position="103"/>
    </location>
</feature>
<gene>
    <name evidence="3" type="ORF">S01H1_70539</name>
</gene>
<name>X0WUL5_9ZZZZ</name>
<evidence type="ECO:0000256" key="1">
    <source>
        <dbReference type="SAM" id="MobiDB-lite"/>
    </source>
</evidence>
<evidence type="ECO:0000313" key="3">
    <source>
        <dbReference type="EMBL" id="GAG34345.1"/>
    </source>
</evidence>
<dbReference type="GO" id="GO:1990281">
    <property type="term" value="C:efflux pump complex"/>
    <property type="evidence" value="ECO:0007669"/>
    <property type="project" value="TreeGrafter"/>
</dbReference>
<dbReference type="EMBL" id="BARS01046915">
    <property type="protein sequence ID" value="GAG34345.1"/>
    <property type="molecule type" value="Genomic_DNA"/>
</dbReference>
<dbReference type="Pfam" id="PF25954">
    <property type="entry name" value="Beta-barrel_RND_2"/>
    <property type="match status" value="1"/>
</dbReference>
<proteinExistence type="predicted"/>
<feature type="region of interest" description="Disordered" evidence="1">
    <location>
        <begin position="97"/>
        <end position="143"/>
    </location>
</feature>
<protein>
    <recommendedName>
        <fullName evidence="2">CusB-like beta-barrel domain-containing protein</fullName>
    </recommendedName>
</protein>
<comment type="caution">
    <text evidence="3">The sequence shown here is derived from an EMBL/GenBank/DDBJ whole genome shotgun (WGS) entry which is preliminary data.</text>
</comment>
<dbReference type="GO" id="GO:0015562">
    <property type="term" value="F:efflux transmembrane transporter activity"/>
    <property type="evidence" value="ECO:0007669"/>
    <property type="project" value="TreeGrafter"/>
</dbReference>
<dbReference type="PANTHER" id="PTHR30469">
    <property type="entry name" value="MULTIDRUG RESISTANCE PROTEIN MDTA"/>
    <property type="match status" value="1"/>
</dbReference>
<dbReference type="AlphaFoldDB" id="X0WUL5"/>
<dbReference type="SUPFAM" id="SSF111369">
    <property type="entry name" value="HlyD-like secretion proteins"/>
    <property type="match status" value="1"/>
</dbReference>